<organism evidence="1 2">
    <name type="scientific">Enterocloster citroniae</name>
    <dbReference type="NCBI Taxonomy" id="358743"/>
    <lineage>
        <taxon>Bacteria</taxon>
        <taxon>Bacillati</taxon>
        <taxon>Bacillota</taxon>
        <taxon>Clostridia</taxon>
        <taxon>Lachnospirales</taxon>
        <taxon>Lachnospiraceae</taxon>
        <taxon>Enterocloster</taxon>
    </lineage>
</organism>
<name>A0A3E2VGH4_9FIRM</name>
<dbReference type="PIRSF" id="PIRSF038992">
    <property type="entry name" value="Aldolase_Ia"/>
    <property type="match status" value="1"/>
</dbReference>
<dbReference type="EMBL" id="WQPS01000029">
    <property type="protein sequence ID" value="MBT9811552.1"/>
    <property type="molecule type" value="Genomic_DNA"/>
</dbReference>
<accession>A0A3E2VGH4</accession>
<dbReference type="PANTHER" id="PTHR47916">
    <property type="entry name" value="FRUCTOSE-BISPHOSPHATE ALDOLASE CLASS 1"/>
    <property type="match status" value="1"/>
</dbReference>
<comment type="caution">
    <text evidence="1">The sequence shown here is derived from an EMBL/GenBank/DDBJ whole genome shotgun (WGS) entry which is preliminary data.</text>
</comment>
<dbReference type="SMART" id="SM01133">
    <property type="entry name" value="DeoC"/>
    <property type="match status" value="1"/>
</dbReference>
<dbReference type="Pfam" id="PF01791">
    <property type="entry name" value="DeoC"/>
    <property type="match status" value="1"/>
</dbReference>
<reference evidence="1" key="1">
    <citation type="journal article" date="2021" name="Gut Microbes">
        <title>A synthetic consortium of 100 gut commensals modulates the composition and function in a colon model of the microbiome of elderly subjects.</title>
        <authorList>
            <person name="Perez M."/>
            <person name="Ntemiri A."/>
            <person name="Tan H."/>
            <person name="Harris H.M.B."/>
            <person name="Roager H.M."/>
            <person name="Ribiere C."/>
            <person name="O'Toole P.W."/>
        </authorList>
    </citation>
    <scope>NUCLEOTIDE SEQUENCE</scope>
    <source>
        <strain evidence="1">MCC335</strain>
    </source>
</reference>
<sequence length="284" mass="31135">MQLKEQLINSMFAADGKAVYVPVDHGIGGIKKGLEDPVQVISLLLKAGIDGTLMQLGMAKQTKKLFDALANPPAMIIAMDYRHYWKIPGYNEGVLDSFQSVSVEQAMDVGCTAVKVMIPYGDDEKVTISHVKILTQVVREADHFHIPVMVEPFPSGKCPEEYAKSHDVVANACRIAIELGADVLKIPYTDDKERFAELVRVSRIPVTVLGGSPKDIRTVLSVTKEIMDCGAKAVVFGRNVWGHPDMEKVVSALRSIVHQGWEVDQATAHYQLSGSAVTDQSYTI</sequence>
<dbReference type="GO" id="GO:0004332">
    <property type="term" value="F:fructose-bisphosphate aldolase activity"/>
    <property type="evidence" value="ECO:0007669"/>
    <property type="project" value="InterPro"/>
</dbReference>
<dbReference type="RefSeq" id="WP_045092554.1">
    <property type="nucleotide sequence ID" value="NZ_CABJDD010000004.1"/>
</dbReference>
<dbReference type="Gene3D" id="3.20.20.70">
    <property type="entry name" value="Aldolase class I"/>
    <property type="match status" value="1"/>
</dbReference>
<dbReference type="InterPro" id="IPR050456">
    <property type="entry name" value="DeoC/FbaB_aldolase"/>
</dbReference>
<evidence type="ECO:0000313" key="2">
    <source>
        <dbReference type="Proteomes" id="UP000708338"/>
    </source>
</evidence>
<dbReference type="PANTHER" id="PTHR47916:SF1">
    <property type="entry name" value="3-HYDROXY-5-PHOSPHONOOXYPENTANE-2,4-DIONE THIOLASE"/>
    <property type="match status" value="1"/>
</dbReference>
<dbReference type="SUPFAM" id="SSF51569">
    <property type="entry name" value="Aldolase"/>
    <property type="match status" value="1"/>
</dbReference>
<dbReference type="AlphaFoldDB" id="A0A3E2VGH4"/>
<evidence type="ECO:0000313" key="1">
    <source>
        <dbReference type="EMBL" id="MBT9811552.1"/>
    </source>
</evidence>
<dbReference type="InterPro" id="IPR013785">
    <property type="entry name" value="Aldolase_TIM"/>
</dbReference>
<dbReference type="InterPro" id="IPR041720">
    <property type="entry name" value="FbaB-like"/>
</dbReference>
<protein>
    <submittedName>
        <fullName evidence="1">Uncharacterized protein</fullName>
    </submittedName>
</protein>
<gene>
    <name evidence="1" type="ORF">GPL26_18200</name>
</gene>
<dbReference type="Proteomes" id="UP000708338">
    <property type="component" value="Unassembled WGS sequence"/>
</dbReference>
<proteinExistence type="predicted"/>
<dbReference type="InterPro" id="IPR002915">
    <property type="entry name" value="DeoC/FbaB/LacD_aldolase"/>
</dbReference>